<organism evidence="1 2">
    <name type="scientific">Trifolium pratense</name>
    <name type="common">Red clover</name>
    <dbReference type="NCBI Taxonomy" id="57577"/>
    <lineage>
        <taxon>Eukaryota</taxon>
        <taxon>Viridiplantae</taxon>
        <taxon>Streptophyta</taxon>
        <taxon>Embryophyta</taxon>
        <taxon>Tracheophyta</taxon>
        <taxon>Spermatophyta</taxon>
        <taxon>Magnoliopsida</taxon>
        <taxon>eudicotyledons</taxon>
        <taxon>Gunneridae</taxon>
        <taxon>Pentapetalae</taxon>
        <taxon>rosids</taxon>
        <taxon>fabids</taxon>
        <taxon>Fabales</taxon>
        <taxon>Fabaceae</taxon>
        <taxon>Papilionoideae</taxon>
        <taxon>50 kb inversion clade</taxon>
        <taxon>NPAAA clade</taxon>
        <taxon>Hologalegina</taxon>
        <taxon>IRL clade</taxon>
        <taxon>Trifolieae</taxon>
        <taxon>Trifolium</taxon>
    </lineage>
</organism>
<evidence type="ECO:0000313" key="2">
    <source>
        <dbReference type="Proteomes" id="UP001177021"/>
    </source>
</evidence>
<comment type="caution">
    <text evidence="1">The sequence shown here is derived from an EMBL/GenBank/DDBJ whole genome shotgun (WGS) entry which is preliminary data.</text>
</comment>
<gene>
    <name evidence="1" type="ORF">MILVUS5_LOCUS4996</name>
</gene>
<protein>
    <submittedName>
        <fullName evidence="1">Uncharacterized protein</fullName>
    </submittedName>
</protein>
<evidence type="ECO:0000313" key="1">
    <source>
        <dbReference type="EMBL" id="CAJ2633988.1"/>
    </source>
</evidence>
<dbReference type="EMBL" id="CASHSV030000002">
    <property type="protein sequence ID" value="CAJ2633988.1"/>
    <property type="molecule type" value="Genomic_DNA"/>
</dbReference>
<keyword evidence="2" id="KW-1185">Reference proteome</keyword>
<name>A0ACB0IPZ1_TRIPR</name>
<proteinExistence type="predicted"/>
<accession>A0ACB0IPZ1</accession>
<dbReference type="Proteomes" id="UP001177021">
    <property type="component" value="Unassembled WGS sequence"/>
</dbReference>
<sequence>MESFFLLMYFPISNMASSAETSWDFYLPPFCFGSANSASRLVPSLYQKNIKKFQANMKCYRHIYRRLLVIIMEGAIEISILADYYGREIAAYGIQTTRCDLYGQEGNYSERVMLIYDGLHYDALAETEIHRHNQLHSALWRMPNWSYWSEGSSGARSSNRSC</sequence>
<reference evidence="1" key="1">
    <citation type="submission" date="2023-10" db="EMBL/GenBank/DDBJ databases">
        <authorList>
            <person name="Rodriguez Cubillos JULIANA M."/>
            <person name="De Vega J."/>
        </authorList>
    </citation>
    <scope>NUCLEOTIDE SEQUENCE</scope>
</reference>